<dbReference type="EMBL" id="CP179252">
    <property type="protein sequence ID" value="XOU08920.1"/>
    <property type="molecule type" value="Genomic_DNA"/>
</dbReference>
<organism evidence="1 2">
    <name type="scientific">Borreliella americana</name>
    <dbReference type="NCBI Taxonomy" id="478807"/>
    <lineage>
        <taxon>Bacteria</taxon>
        <taxon>Pseudomonadati</taxon>
        <taxon>Spirochaetota</taxon>
        <taxon>Spirochaetia</taxon>
        <taxon>Spirochaetales</taxon>
        <taxon>Borreliaceae</taxon>
        <taxon>Borreliella</taxon>
    </lineage>
</organism>
<keyword evidence="2" id="KW-1185">Reference proteome</keyword>
<evidence type="ECO:0000313" key="2">
    <source>
        <dbReference type="Proteomes" id="UP001305925"/>
    </source>
</evidence>
<name>A0ACD5G5K7_9SPIR</name>
<sequence length="60" mass="6421">MHFNTTTILFSSCKFFGNSDTSKKSGVSLLLDTANKISNSKIATSSGKQEKNTSDTADKS</sequence>
<accession>A0ACD5G5K7</accession>
<protein>
    <submittedName>
        <fullName evidence="1">Uncharacterized protein</fullName>
    </submittedName>
</protein>
<reference evidence="1" key="1">
    <citation type="submission" date="2024-11" db="EMBL/GenBank/DDBJ databases">
        <title>Sequencing of Borrelia variable plasmids from multiple Borrelia sensu lato isolates.</title>
        <authorList>
            <person name="Mongodin E.F."/>
            <person name="Rudenko N."/>
            <person name="Fraser C.M."/>
            <person name="Schutzer S."/>
            <person name="Luft B."/>
            <person name="Morgan R."/>
            <person name="Casjens S."/>
            <person name="Qiu W."/>
        </authorList>
    </citation>
    <scope>NUCLEOTIDE SEQUENCE</scope>
    <source>
        <strain evidence="1">SCW30h</strain>
    </source>
</reference>
<gene>
    <name evidence="1" type="ORF">QIA00_04965</name>
</gene>
<proteinExistence type="predicted"/>
<evidence type="ECO:0000313" key="1">
    <source>
        <dbReference type="EMBL" id="XOU08920.1"/>
    </source>
</evidence>
<keyword evidence="1" id="KW-0614">Plasmid</keyword>
<dbReference type="Proteomes" id="UP001305925">
    <property type="component" value="Plasmid lp36"/>
</dbReference>
<geneLocation type="plasmid" evidence="1 2">
    <name>lp36</name>
</geneLocation>